<keyword evidence="6" id="KW-1133">Transmembrane helix</keyword>
<dbReference type="EMBL" id="VTPC01085369">
    <property type="protein sequence ID" value="KAF2887052.1"/>
    <property type="molecule type" value="Genomic_DNA"/>
</dbReference>
<evidence type="ECO:0000256" key="3">
    <source>
        <dbReference type="ARBA" id="ARBA00022448"/>
    </source>
</evidence>
<keyword evidence="14" id="KW-1185">Reference proteome</keyword>
<dbReference type="GO" id="GO:0005886">
    <property type="term" value="C:plasma membrane"/>
    <property type="evidence" value="ECO:0007669"/>
    <property type="project" value="TreeGrafter"/>
</dbReference>
<keyword evidence="10 12" id="KW-0739">Sodium transport</keyword>
<sequence length="170" mass="20387">VILHQPGDLPRFHERYFWVSLDQVVSASVIPSMMTTSTELKHYDPQDRKCYFNHERRLRFFKIYTQRNCLFECLTNFTYQKCGCVGFYMLHDNTTRICGPAKRSCVKEANVEFLIREAKFRHKKRSSKQKKKVRCNCLPSCTFLTYEIETSQLNWNWKQDHLNNDIENQT</sequence>
<keyword evidence="7" id="KW-0915">Sodium</keyword>
<comment type="caution">
    <text evidence="13">The sequence shown here is derived from an EMBL/GenBank/DDBJ whole genome shotgun (WGS) entry which is preliminary data.</text>
</comment>
<protein>
    <submittedName>
        <fullName evidence="13">Uncharacterized protein</fullName>
    </submittedName>
</protein>
<keyword evidence="5 12" id="KW-0812">Transmembrane</keyword>
<feature type="non-terminal residue" evidence="13">
    <location>
        <position position="1"/>
    </location>
</feature>
<evidence type="ECO:0000256" key="10">
    <source>
        <dbReference type="ARBA" id="ARBA00023201"/>
    </source>
</evidence>
<evidence type="ECO:0000256" key="1">
    <source>
        <dbReference type="ARBA" id="ARBA00004141"/>
    </source>
</evidence>
<evidence type="ECO:0000256" key="2">
    <source>
        <dbReference type="ARBA" id="ARBA00007193"/>
    </source>
</evidence>
<comment type="similarity">
    <text evidence="2 12">Belongs to the amiloride-sensitive sodium channel (TC 1.A.6) family.</text>
</comment>
<evidence type="ECO:0000256" key="8">
    <source>
        <dbReference type="ARBA" id="ARBA00023065"/>
    </source>
</evidence>
<dbReference type="GO" id="GO:0015280">
    <property type="term" value="F:ligand-gated sodium channel activity"/>
    <property type="evidence" value="ECO:0007669"/>
    <property type="project" value="TreeGrafter"/>
</dbReference>
<keyword evidence="8 12" id="KW-0406">Ion transport</keyword>
<dbReference type="OrthoDB" id="6021021at2759"/>
<evidence type="ECO:0000256" key="9">
    <source>
        <dbReference type="ARBA" id="ARBA00023136"/>
    </source>
</evidence>
<name>A0A8K0G3I0_IGNLU</name>
<evidence type="ECO:0000256" key="6">
    <source>
        <dbReference type="ARBA" id="ARBA00022989"/>
    </source>
</evidence>
<dbReference type="Gene3D" id="1.10.287.820">
    <property type="entry name" value="Acid-sensing ion channel domain"/>
    <property type="match status" value="1"/>
</dbReference>
<organism evidence="13 14">
    <name type="scientific">Ignelater luminosus</name>
    <name type="common">Cucubano</name>
    <name type="synonym">Pyrophorus luminosus</name>
    <dbReference type="NCBI Taxonomy" id="2038154"/>
    <lineage>
        <taxon>Eukaryota</taxon>
        <taxon>Metazoa</taxon>
        <taxon>Ecdysozoa</taxon>
        <taxon>Arthropoda</taxon>
        <taxon>Hexapoda</taxon>
        <taxon>Insecta</taxon>
        <taxon>Pterygota</taxon>
        <taxon>Neoptera</taxon>
        <taxon>Endopterygota</taxon>
        <taxon>Coleoptera</taxon>
        <taxon>Polyphaga</taxon>
        <taxon>Elateriformia</taxon>
        <taxon>Elateroidea</taxon>
        <taxon>Elateridae</taxon>
        <taxon>Agrypninae</taxon>
        <taxon>Pyrophorini</taxon>
        <taxon>Ignelater</taxon>
    </lineage>
</organism>
<keyword evidence="4 12" id="KW-0894">Sodium channel</keyword>
<comment type="subcellular location">
    <subcellularLocation>
        <location evidence="1">Membrane</location>
        <topology evidence="1">Multi-pass membrane protein</topology>
    </subcellularLocation>
</comment>
<dbReference type="AlphaFoldDB" id="A0A8K0G3I0"/>
<keyword evidence="11 12" id="KW-0407">Ion channel</keyword>
<dbReference type="PANTHER" id="PTHR11690:SF288">
    <property type="entry name" value="AMILORIDE-SENSITIVE NA+ CHANNEL-RELATED"/>
    <property type="match status" value="1"/>
</dbReference>
<accession>A0A8K0G3I0</accession>
<dbReference type="Proteomes" id="UP000801492">
    <property type="component" value="Unassembled WGS sequence"/>
</dbReference>
<dbReference type="Pfam" id="PF00858">
    <property type="entry name" value="ASC"/>
    <property type="match status" value="1"/>
</dbReference>
<evidence type="ECO:0000256" key="4">
    <source>
        <dbReference type="ARBA" id="ARBA00022461"/>
    </source>
</evidence>
<evidence type="ECO:0000313" key="14">
    <source>
        <dbReference type="Proteomes" id="UP000801492"/>
    </source>
</evidence>
<keyword evidence="3 12" id="KW-0813">Transport</keyword>
<evidence type="ECO:0000256" key="7">
    <source>
        <dbReference type="ARBA" id="ARBA00023053"/>
    </source>
</evidence>
<proteinExistence type="inferred from homology"/>
<evidence type="ECO:0000256" key="11">
    <source>
        <dbReference type="ARBA" id="ARBA00023303"/>
    </source>
</evidence>
<evidence type="ECO:0000256" key="12">
    <source>
        <dbReference type="RuleBase" id="RU000679"/>
    </source>
</evidence>
<evidence type="ECO:0000313" key="13">
    <source>
        <dbReference type="EMBL" id="KAF2887052.1"/>
    </source>
</evidence>
<dbReference type="PANTHER" id="PTHR11690">
    <property type="entry name" value="AMILORIDE-SENSITIVE SODIUM CHANNEL-RELATED"/>
    <property type="match status" value="1"/>
</dbReference>
<gene>
    <name evidence="13" type="ORF">ILUMI_19121</name>
</gene>
<keyword evidence="9" id="KW-0472">Membrane</keyword>
<reference evidence="13" key="1">
    <citation type="submission" date="2019-08" db="EMBL/GenBank/DDBJ databases">
        <title>The genome of the North American firefly Photinus pyralis.</title>
        <authorList>
            <consortium name="Photinus pyralis genome working group"/>
            <person name="Fallon T.R."/>
            <person name="Sander Lower S.E."/>
            <person name="Weng J.-K."/>
        </authorList>
    </citation>
    <scope>NUCLEOTIDE SEQUENCE</scope>
    <source>
        <strain evidence="13">TRF0915ILg1</strain>
        <tissue evidence="13">Whole body</tissue>
    </source>
</reference>
<evidence type="ECO:0000256" key="5">
    <source>
        <dbReference type="ARBA" id="ARBA00022692"/>
    </source>
</evidence>
<dbReference type="InterPro" id="IPR001873">
    <property type="entry name" value="ENaC"/>
</dbReference>